<gene>
    <name evidence="14" type="ORF">COHA_001150</name>
</gene>
<keyword evidence="4" id="KW-0813">Transport</keyword>
<accession>A0AAD5DZA9</accession>
<evidence type="ECO:0000256" key="11">
    <source>
        <dbReference type="ARBA" id="ARBA00031982"/>
    </source>
</evidence>
<dbReference type="SUPFAM" id="SSF103451">
    <property type="entry name" value="PetN subunit of the cytochrome b6f complex"/>
    <property type="match status" value="1"/>
</dbReference>
<dbReference type="Proteomes" id="UP001205105">
    <property type="component" value="Unassembled WGS sequence"/>
</dbReference>
<evidence type="ECO:0000313" key="14">
    <source>
        <dbReference type="EMBL" id="KAI7845308.1"/>
    </source>
</evidence>
<protein>
    <recommendedName>
        <fullName evidence="10">Cytochrome b6-f complex subunit PetN</fullName>
    </recommendedName>
    <alternativeName>
        <fullName evidence="11">Cytochrome b6-f complex subunit VIII</fullName>
    </alternativeName>
</protein>
<comment type="function">
    <text evidence="1">Component of the cytochrome b6-f complex, which mediates electron transfer between photosystem II (PSII) and photosystem I (PSI), cyclic electron flow around PSI, and state transitions.</text>
</comment>
<organism evidence="14 15">
    <name type="scientific">Chlorella ohadii</name>
    <dbReference type="NCBI Taxonomy" id="2649997"/>
    <lineage>
        <taxon>Eukaryota</taxon>
        <taxon>Viridiplantae</taxon>
        <taxon>Chlorophyta</taxon>
        <taxon>core chlorophytes</taxon>
        <taxon>Trebouxiophyceae</taxon>
        <taxon>Chlorellales</taxon>
        <taxon>Chlorellaceae</taxon>
        <taxon>Chlorella clade</taxon>
        <taxon>Chlorella</taxon>
    </lineage>
</organism>
<evidence type="ECO:0000256" key="7">
    <source>
        <dbReference type="ARBA" id="ARBA00022989"/>
    </source>
</evidence>
<dbReference type="InterPro" id="IPR005497">
    <property type="entry name" value="Cytochrome_b6-f_cplx_su8"/>
</dbReference>
<evidence type="ECO:0000256" key="13">
    <source>
        <dbReference type="SAM" id="Phobius"/>
    </source>
</evidence>
<keyword evidence="6" id="KW-0249">Electron transport</keyword>
<comment type="subcellular location">
    <subcellularLocation>
        <location evidence="2">Membrane</location>
        <topology evidence="2">Single-pass membrane protein</topology>
    </subcellularLocation>
</comment>
<comment type="similarity">
    <text evidence="3">Belongs to the PetN family.</text>
</comment>
<reference evidence="14" key="1">
    <citation type="submission" date="2020-11" db="EMBL/GenBank/DDBJ databases">
        <title>Chlorella ohadii genome sequencing and assembly.</title>
        <authorList>
            <person name="Murik O."/>
            <person name="Treves H."/>
            <person name="Kedem I."/>
            <person name="Shotland Y."/>
            <person name="Kaplan A."/>
        </authorList>
    </citation>
    <scope>NUCLEOTIDE SEQUENCE</scope>
    <source>
        <strain evidence="14">1</strain>
    </source>
</reference>
<keyword evidence="5 13" id="KW-0812">Transmembrane</keyword>
<dbReference type="AlphaFoldDB" id="A0AAD5DZA9"/>
<evidence type="ECO:0000256" key="10">
    <source>
        <dbReference type="ARBA" id="ARBA00031459"/>
    </source>
</evidence>
<keyword evidence="7 13" id="KW-1133">Transmembrane helix</keyword>
<dbReference type="InterPro" id="IPR036143">
    <property type="entry name" value="Cytochr_b6-f_cplx_su8_sf"/>
</dbReference>
<evidence type="ECO:0000313" key="15">
    <source>
        <dbReference type="Proteomes" id="UP001205105"/>
    </source>
</evidence>
<feature type="compositionally biased region" description="Basic residues" evidence="12">
    <location>
        <begin position="1"/>
        <end position="11"/>
    </location>
</feature>
<keyword evidence="8 13" id="KW-0472">Membrane</keyword>
<dbReference type="EMBL" id="JADXDR010000019">
    <property type="protein sequence ID" value="KAI7845308.1"/>
    <property type="molecule type" value="Genomic_DNA"/>
</dbReference>
<dbReference type="GO" id="GO:0017004">
    <property type="term" value="P:cytochrome complex assembly"/>
    <property type="evidence" value="ECO:0007669"/>
    <property type="project" value="InterPro"/>
</dbReference>
<evidence type="ECO:0000256" key="9">
    <source>
        <dbReference type="ARBA" id="ARBA00025834"/>
    </source>
</evidence>
<sequence length="125" mass="12792">MSLMLGRHRPSRVLPAASGSHGSSIMQTALVTKPCGLRSGVQRSSASRPARVQAVRVQAVKAEQKAAAVAALSAAALAIAPAAQAAQEAMMVAEGEPLIVQLGWAATAVMFSFSLSLVVWGRSGL</sequence>
<dbReference type="HAMAP" id="MF_00395">
    <property type="entry name" value="Cytb6_f_PetN"/>
    <property type="match status" value="1"/>
</dbReference>
<keyword evidence="15" id="KW-1185">Reference proteome</keyword>
<evidence type="ECO:0000256" key="3">
    <source>
        <dbReference type="ARBA" id="ARBA00010969"/>
    </source>
</evidence>
<evidence type="ECO:0000256" key="1">
    <source>
        <dbReference type="ARBA" id="ARBA00003068"/>
    </source>
</evidence>
<evidence type="ECO:0000256" key="2">
    <source>
        <dbReference type="ARBA" id="ARBA00004167"/>
    </source>
</evidence>
<dbReference type="GO" id="GO:0016020">
    <property type="term" value="C:membrane"/>
    <property type="evidence" value="ECO:0007669"/>
    <property type="project" value="UniProtKB-SubCell"/>
</dbReference>
<evidence type="ECO:0000256" key="4">
    <source>
        <dbReference type="ARBA" id="ARBA00022448"/>
    </source>
</evidence>
<dbReference type="Pfam" id="PF03742">
    <property type="entry name" value="PetN"/>
    <property type="match status" value="1"/>
</dbReference>
<feature type="transmembrane region" description="Helical" evidence="13">
    <location>
        <begin position="98"/>
        <end position="120"/>
    </location>
</feature>
<feature type="transmembrane region" description="Helical" evidence="13">
    <location>
        <begin position="66"/>
        <end position="86"/>
    </location>
</feature>
<dbReference type="GO" id="GO:0009512">
    <property type="term" value="C:cytochrome b6f complex"/>
    <property type="evidence" value="ECO:0007669"/>
    <property type="project" value="InterPro"/>
</dbReference>
<evidence type="ECO:0000256" key="5">
    <source>
        <dbReference type="ARBA" id="ARBA00022692"/>
    </source>
</evidence>
<comment type="caution">
    <text evidence="14">The sequence shown here is derived from an EMBL/GenBank/DDBJ whole genome shotgun (WGS) entry which is preliminary data.</text>
</comment>
<evidence type="ECO:0000256" key="12">
    <source>
        <dbReference type="SAM" id="MobiDB-lite"/>
    </source>
</evidence>
<name>A0AAD5DZA9_9CHLO</name>
<feature type="region of interest" description="Disordered" evidence="12">
    <location>
        <begin position="1"/>
        <end position="20"/>
    </location>
</feature>
<evidence type="ECO:0000256" key="8">
    <source>
        <dbReference type="ARBA" id="ARBA00023136"/>
    </source>
</evidence>
<comment type="subunit">
    <text evidence="9">The 4 large subunits of the cytochrome b6-f complex are cytochrome b6, subunit IV (17 kDa polypeptide, PetD), cytochrome f and the Rieske protein, while the 4 small subunits are PetG, PetL, PetM and PetN. The complex functions as a dimer.</text>
</comment>
<evidence type="ECO:0000256" key="6">
    <source>
        <dbReference type="ARBA" id="ARBA00022982"/>
    </source>
</evidence>
<proteinExistence type="inferred from homology"/>